<dbReference type="RefSeq" id="WP_072965413.1">
    <property type="nucleotide sequence ID" value="NZ_FRAJ01000003.1"/>
</dbReference>
<dbReference type="STRING" id="1121266.SAMN02745883_00095"/>
<keyword evidence="4" id="KW-1185">Reference proteome</keyword>
<dbReference type="SUPFAM" id="SSF53218">
    <property type="entry name" value="Molybdenum cofactor biosynthesis proteins"/>
    <property type="match status" value="1"/>
</dbReference>
<dbReference type="SUPFAM" id="SSF142433">
    <property type="entry name" value="CinA-like"/>
    <property type="match status" value="1"/>
</dbReference>
<sequence length="411" mass="45961">MNCSILSVGTELLMGQTINSNTFFLSRKLNELGYNVLYHFSVGDNPDRLENIFKTALDISDIVITTGGLGPTQDDLTKEIISRFIGKELKLNEDSLKKIKYYFEKINREMTDNNIKQAFIPEGAIVLPNDIGTAPGFILNENEKIIICLPGPPREMNLMFQNYVKPYLAEKSKYIIKSDIIKFFGIGESKLEWILQDLISNQTNPTLATYANEGELSLRITARGKSLEEAEKLINPIKQEIKKRLDKFIYSYNNQSLEEVVGDMLIRKNVSISLAESCTGGLLVSKLTSIPGISSVLDRAIVTYSNRAKIDELGVKRETLEKYGAVSKETAMEMAEGLKDITGSKICLSITGIAGPTGATSKKPVGLVYIGVSTDEKTFYYKYNFNGSRNKIRNYSAMTALNIIRKIIEKY</sequence>
<gene>
    <name evidence="1" type="primary">cinA</name>
    <name evidence="3" type="ORF">SAMN02745883_00095</name>
</gene>
<evidence type="ECO:0000256" key="1">
    <source>
        <dbReference type="HAMAP-Rule" id="MF_00226"/>
    </source>
</evidence>
<dbReference type="Gene3D" id="3.40.980.10">
    <property type="entry name" value="MoaB/Mog-like domain"/>
    <property type="match status" value="1"/>
</dbReference>
<dbReference type="InterPro" id="IPR036653">
    <property type="entry name" value="CinA-like_C"/>
</dbReference>
<dbReference type="Gene3D" id="3.90.950.20">
    <property type="entry name" value="CinA-like"/>
    <property type="match status" value="1"/>
</dbReference>
<dbReference type="Proteomes" id="UP000184082">
    <property type="component" value="Unassembled WGS sequence"/>
</dbReference>
<dbReference type="NCBIfam" id="NF001813">
    <property type="entry name" value="PRK00549.1"/>
    <property type="match status" value="1"/>
</dbReference>
<dbReference type="NCBIfam" id="TIGR00177">
    <property type="entry name" value="molyb_syn"/>
    <property type="match status" value="1"/>
</dbReference>
<organism evidence="3 4">
    <name type="scientific">Caminicella sporogenes DSM 14501</name>
    <dbReference type="NCBI Taxonomy" id="1121266"/>
    <lineage>
        <taxon>Bacteria</taxon>
        <taxon>Bacillati</taxon>
        <taxon>Bacillota</taxon>
        <taxon>Clostridia</taxon>
        <taxon>Peptostreptococcales</taxon>
        <taxon>Caminicellaceae</taxon>
        <taxon>Caminicella</taxon>
    </lineage>
</organism>
<dbReference type="NCBIfam" id="TIGR00200">
    <property type="entry name" value="cinA_nterm"/>
    <property type="match status" value="1"/>
</dbReference>
<dbReference type="CDD" id="cd00885">
    <property type="entry name" value="cinA"/>
    <property type="match status" value="1"/>
</dbReference>
<dbReference type="Pfam" id="PF00994">
    <property type="entry name" value="MoCF_biosynth"/>
    <property type="match status" value="1"/>
</dbReference>
<dbReference type="InterPro" id="IPR050101">
    <property type="entry name" value="CinA"/>
</dbReference>
<dbReference type="AlphaFoldDB" id="A0A1M6L6N1"/>
<dbReference type="PIRSF" id="PIRSF006728">
    <property type="entry name" value="CinA"/>
    <property type="match status" value="1"/>
</dbReference>
<evidence type="ECO:0000259" key="2">
    <source>
        <dbReference type="SMART" id="SM00852"/>
    </source>
</evidence>
<dbReference type="InterPro" id="IPR008135">
    <property type="entry name" value="Competence-induced_CinA"/>
</dbReference>
<dbReference type="InterPro" id="IPR001453">
    <property type="entry name" value="MoaB/Mog_dom"/>
</dbReference>
<evidence type="ECO:0000313" key="3">
    <source>
        <dbReference type="EMBL" id="SHJ66881.1"/>
    </source>
</evidence>
<dbReference type="Pfam" id="PF18146">
    <property type="entry name" value="CinA_KH"/>
    <property type="match status" value="1"/>
</dbReference>
<dbReference type="InterPro" id="IPR041424">
    <property type="entry name" value="CinA_KH"/>
</dbReference>
<dbReference type="InterPro" id="IPR008136">
    <property type="entry name" value="CinA_C"/>
</dbReference>
<dbReference type="PANTHER" id="PTHR13939:SF0">
    <property type="entry name" value="NMN AMIDOHYDROLASE-LIKE PROTEIN YFAY"/>
    <property type="match status" value="1"/>
</dbReference>
<dbReference type="EMBL" id="FRAJ01000003">
    <property type="protein sequence ID" value="SHJ66881.1"/>
    <property type="molecule type" value="Genomic_DNA"/>
</dbReference>
<name>A0A1M6L6N1_9FIRM</name>
<dbReference type="PANTHER" id="PTHR13939">
    <property type="entry name" value="NICOTINAMIDE-NUCLEOTIDE AMIDOHYDROLASE PNCC"/>
    <property type="match status" value="1"/>
</dbReference>
<accession>A0A1M6L6N1</accession>
<reference evidence="3 4" key="1">
    <citation type="submission" date="2016-11" db="EMBL/GenBank/DDBJ databases">
        <authorList>
            <person name="Jaros S."/>
            <person name="Januszkiewicz K."/>
            <person name="Wedrychowicz H."/>
        </authorList>
    </citation>
    <scope>NUCLEOTIDE SEQUENCE [LARGE SCALE GENOMIC DNA]</scope>
    <source>
        <strain evidence="3 4">DSM 14501</strain>
    </source>
</reference>
<dbReference type="Gene3D" id="3.30.70.2860">
    <property type="match status" value="1"/>
</dbReference>
<protein>
    <recommendedName>
        <fullName evidence="1">Putative competence-damage inducible protein</fullName>
    </recommendedName>
</protein>
<feature type="domain" description="MoaB/Mog" evidence="2">
    <location>
        <begin position="4"/>
        <end position="171"/>
    </location>
</feature>
<dbReference type="Pfam" id="PF02464">
    <property type="entry name" value="CinA"/>
    <property type="match status" value="1"/>
</dbReference>
<proteinExistence type="inferred from homology"/>
<dbReference type="NCBIfam" id="TIGR00199">
    <property type="entry name" value="PncC_domain"/>
    <property type="match status" value="1"/>
</dbReference>
<comment type="similarity">
    <text evidence="1">Belongs to the CinA family.</text>
</comment>
<dbReference type="HAMAP" id="MF_00226_B">
    <property type="entry name" value="CinA_B"/>
    <property type="match status" value="1"/>
</dbReference>
<evidence type="ECO:0000313" key="4">
    <source>
        <dbReference type="Proteomes" id="UP000184082"/>
    </source>
</evidence>
<dbReference type="InterPro" id="IPR036425">
    <property type="entry name" value="MoaB/Mog-like_dom_sf"/>
</dbReference>
<dbReference type="SMART" id="SM00852">
    <property type="entry name" value="MoCF_biosynth"/>
    <property type="match status" value="1"/>
</dbReference>